<comment type="catalytic activity">
    <reaction evidence="9 10">
        <text>7-carboxy-7-carbaguanine + NH4(+) + 2 ATP = 7-cyano-7-carbaguanine + 2 AMP + 2 diphosphate + 2 H(+)</text>
        <dbReference type="Rhea" id="RHEA:27982"/>
        <dbReference type="ChEBI" id="CHEBI:15378"/>
        <dbReference type="ChEBI" id="CHEBI:28938"/>
        <dbReference type="ChEBI" id="CHEBI:30616"/>
        <dbReference type="ChEBI" id="CHEBI:33019"/>
        <dbReference type="ChEBI" id="CHEBI:45075"/>
        <dbReference type="ChEBI" id="CHEBI:61036"/>
        <dbReference type="ChEBI" id="CHEBI:456215"/>
        <dbReference type="EC" id="6.3.4.20"/>
    </reaction>
</comment>
<dbReference type="STRING" id="445932.Emin_1170"/>
<keyword evidence="3 10" id="KW-0479">Metal-binding</keyword>
<dbReference type="Pfam" id="PF06508">
    <property type="entry name" value="QueC"/>
    <property type="match status" value="1"/>
</dbReference>
<comment type="function">
    <text evidence="10">Catalyzes the ATP-dependent conversion of 7-carboxy-7-deazaguanine (CDG) to 7-cyano-7-deazaguanine (preQ(0)).</text>
</comment>
<dbReference type="SUPFAM" id="SSF142823">
    <property type="entry name" value="ComB-like"/>
    <property type="match status" value="1"/>
</dbReference>
<gene>
    <name evidence="10" type="primary">queC</name>
    <name evidence="11" type="ordered locus">Emin_1170</name>
</gene>
<keyword evidence="12" id="KW-1185">Reference proteome</keyword>
<evidence type="ECO:0000256" key="4">
    <source>
        <dbReference type="ARBA" id="ARBA00022741"/>
    </source>
</evidence>
<dbReference type="GO" id="GO:0000287">
    <property type="term" value="F:magnesium ion binding"/>
    <property type="evidence" value="ECO:0007669"/>
    <property type="project" value="InterPro"/>
</dbReference>
<dbReference type="HAMAP" id="MF_01633">
    <property type="entry name" value="QueC"/>
    <property type="match status" value="1"/>
</dbReference>
<feature type="binding site" evidence="10">
    <location>
        <position position="462"/>
    </location>
    <ligand>
        <name>Zn(2+)</name>
        <dbReference type="ChEBI" id="CHEBI:29105"/>
    </ligand>
</feature>
<name>B2KDX5_ELUMP</name>
<comment type="similarity">
    <text evidence="8 10">Belongs to the QueC family.</text>
</comment>
<dbReference type="InterPro" id="IPR018317">
    <property type="entry name" value="QueC"/>
</dbReference>
<dbReference type="SUPFAM" id="SSF52402">
    <property type="entry name" value="Adenine nucleotide alpha hydrolases-like"/>
    <property type="match status" value="1"/>
</dbReference>
<dbReference type="HOGENOM" id="CLU_563532_0_0_0"/>
<dbReference type="CDD" id="cd01995">
    <property type="entry name" value="QueC-like"/>
    <property type="match status" value="1"/>
</dbReference>
<keyword evidence="5 10" id="KW-0671">Queuosine biosynthesis</keyword>
<dbReference type="UniPathway" id="UPA00391"/>
<protein>
    <recommendedName>
        <fullName evidence="10">7-cyano-7-deazaguanine synthase</fullName>
        <ecNumber evidence="10">6.3.4.20</ecNumber>
    </recommendedName>
    <alternativeName>
        <fullName evidence="10">7-cyano-7-carbaguanine synthase</fullName>
    </alternativeName>
    <alternativeName>
        <fullName evidence="10">PreQ(0) synthase</fullName>
    </alternativeName>
    <alternativeName>
        <fullName evidence="10">Queuosine biosynthesis protein QueC</fullName>
    </alternativeName>
</protein>
<evidence type="ECO:0000256" key="10">
    <source>
        <dbReference type="HAMAP-Rule" id="MF_01633"/>
    </source>
</evidence>
<dbReference type="KEGG" id="emi:Emin_1170"/>
<dbReference type="AlphaFoldDB" id="B2KDX5"/>
<comment type="cofactor">
    <cofactor evidence="10">
        <name>Zn(2+)</name>
        <dbReference type="ChEBI" id="CHEBI:29105"/>
    </cofactor>
    <text evidence="10">Binds 1 zinc ion per subunit.</text>
</comment>
<proteinExistence type="inferred from homology"/>
<keyword evidence="6 10" id="KW-0862">Zinc</keyword>
<evidence type="ECO:0000256" key="3">
    <source>
        <dbReference type="ARBA" id="ARBA00022723"/>
    </source>
</evidence>
<dbReference type="NCBIfam" id="TIGR00364">
    <property type="entry name" value="7-cyano-7-deazaguanine synthase QueC"/>
    <property type="match status" value="1"/>
</dbReference>
<evidence type="ECO:0000256" key="2">
    <source>
        <dbReference type="ARBA" id="ARBA00022598"/>
    </source>
</evidence>
<evidence type="ECO:0000256" key="7">
    <source>
        <dbReference type="ARBA" id="ARBA00022840"/>
    </source>
</evidence>
<reference evidence="11 12" key="1">
    <citation type="journal article" date="2009" name="Appl. Environ. Microbiol.">
        <title>Genomic analysis of 'Elusimicrobium minutum,' the first cultivated representative of the phylum 'Elusimicrobia' (formerly termite group 1).</title>
        <authorList>
            <person name="Herlemann D.P.R."/>
            <person name="Geissinger O."/>
            <person name="Ikeda-Ohtsubo W."/>
            <person name="Kunin V."/>
            <person name="Sun H."/>
            <person name="Lapidus A."/>
            <person name="Hugenholtz P."/>
            <person name="Brune A."/>
        </authorList>
    </citation>
    <scope>NUCLEOTIDE SEQUENCE [LARGE SCALE GENOMIC DNA]</scope>
    <source>
        <strain evidence="11 12">Pei191</strain>
    </source>
</reference>
<dbReference type="InterPro" id="IPR036702">
    <property type="entry name" value="ComB-like_sf"/>
</dbReference>
<feature type="binding site" evidence="10">
    <location>
        <begin position="275"/>
        <end position="285"/>
    </location>
    <ligand>
        <name>ATP</name>
        <dbReference type="ChEBI" id="CHEBI:30616"/>
    </ligand>
</feature>
<dbReference type="InterPro" id="IPR005238">
    <property type="entry name" value="ComB-like"/>
</dbReference>
<feature type="binding site" evidence="10">
    <location>
        <position position="465"/>
    </location>
    <ligand>
        <name>Zn(2+)</name>
        <dbReference type="ChEBI" id="CHEBI:29105"/>
    </ligand>
</feature>
<dbReference type="GO" id="GO:0050532">
    <property type="term" value="F:2-phosphosulfolactate phosphatase activity"/>
    <property type="evidence" value="ECO:0007669"/>
    <property type="project" value="InterPro"/>
</dbReference>
<dbReference type="GO" id="GO:0008270">
    <property type="term" value="F:zinc ion binding"/>
    <property type="evidence" value="ECO:0007669"/>
    <property type="project" value="UniProtKB-UniRule"/>
</dbReference>
<dbReference type="PANTHER" id="PTHR42914">
    <property type="entry name" value="7-CYANO-7-DEAZAGUANINE SYNTHASE"/>
    <property type="match status" value="1"/>
</dbReference>
<feature type="binding site" evidence="10">
    <location>
        <position position="468"/>
    </location>
    <ligand>
        <name>Zn(2+)</name>
        <dbReference type="ChEBI" id="CHEBI:29105"/>
    </ligand>
</feature>
<dbReference type="GO" id="GO:0016879">
    <property type="term" value="F:ligase activity, forming carbon-nitrogen bonds"/>
    <property type="evidence" value="ECO:0007669"/>
    <property type="project" value="UniProtKB-UniRule"/>
</dbReference>
<keyword evidence="4 10" id="KW-0547">Nucleotide-binding</keyword>
<dbReference type="Gene3D" id="3.40.50.620">
    <property type="entry name" value="HUPs"/>
    <property type="match status" value="1"/>
</dbReference>
<dbReference type="RefSeq" id="WP_012415336.1">
    <property type="nucleotide sequence ID" value="NC_010644.1"/>
</dbReference>
<dbReference type="EC" id="6.3.4.20" evidence="10"/>
<dbReference type="Gene3D" id="3.90.1560.10">
    <property type="entry name" value="ComB-like"/>
    <property type="match status" value="1"/>
</dbReference>
<dbReference type="GO" id="GO:0005524">
    <property type="term" value="F:ATP binding"/>
    <property type="evidence" value="ECO:0007669"/>
    <property type="project" value="UniProtKB-UniRule"/>
</dbReference>
<feature type="binding site" evidence="10">
    <location>
        <position position="454"/>
    </location>
    <ligand>
        <name>Zn(2+)</name>
        <dbReference type="ChEBI" id="CHEBI:29105"/>
    </ligand>
</feature>
<dbReference type="GO" id="GO:0008616">
    <property type="term" value="P:tRNA queuosine(34) biosynthetic process"/>
    <property type="evidence" value="ECO:0007669"/>
    <property type="project" value="UniProtKB-UniRule"/>
</dbReference>
<evidence type="ECO:0000256" key="5">
    <source>
        <dbReference type="ARBA" id="ARBA00022785"/>
    </source>
</evidence>
<keyword evidence="7 10" id="KW-0067">ATP-binding</keyword>
<comment type="pathway">
    <text evidence="1 10">Purine metabolism; 7-cyano-7-deazaguanine biosynthesis.</text>
</comment>
<organism evidence="11 12">
    <name type="scientific">Elusimicrobium minutum (strain Pei191)</name>
    <dbReference type="NCBI Taxonomy" id="445932"/>
    <lineage>
        <taxon>Bacteria</taxon>
        <taxon>Pseudomonadati</taxon>
        <taxon>Elusimicrobiota</taxon>
        <taxon>Elusimicrobia</taxon>
        <taxon>Elusimicrobiales</taxon>
        <taxon>Elusimicrobiaceae</taxon>
        <taxon>Elusimicrobium</taxon>
    </lineage>
</organism>
<dbReference type="EMBL" id="CP001055">
    <property type="protein sequence ID" value="ACC98721.1"/>
    <property type="molecule type" value="Genomic_DNA"/>
</dbReference>
<dbReference type="OrthoDB" id="9789567at2"/>
<sequence length="484" mass="52922">MNIVVANSVFDCENWEGNALVIDVLRSSTTVCALVNRGKEDIRVYGDKDLAAHYKNTRSEVELFSELIIEGVNKEDNSPFLAGKSNPKKPGAIVTTAGTPAVMSLENAKEIFMGGYCNIYTLSSYLKSLKEDLLIVPSNLFGHSSDIEDAVCAESYMQMFSGLGNTEQDIQTIKNTARYEDFIKNGPKTAVKDAALCLTVNSIPVIPIIKIMGGYGVVCTPFNKEKVLKREEESGMKAVNNNIDSSVMPSITQRREIPAKVEENKTSKKKAVVLFSGGLDSTVCLYWALKEGYECYALSVAYGQKHLKEIEVAQRLAKQAGVTHKHIEINLPWLAEATSLVGGAEIPATPMEQIGKSIPSTYVPARNLIFVSLGASWADSIGAEAVVLGPNAVDYSGYPDCTPQFYKPLSEAVRVGTRLGKKFEILTPIIKLNKAEIVKLGRKLGAPLEQTWTCYNGGEKPCGVCESCKLRRKGFEDAGEREEY</sequence>
<evidence type="ECO:0000313" key="11">
    <source>
        <dbReference type="EMBL" id="ACC98721.1"/>
    </source>
</evidence>
<dbReference type="InterPro" id="IPR014729">
    <property type="entry name" value="Rossmann-like_a/b/a_fold"/>
</dbReference>
<evidence type="ECO:0000313" key="12">
    <source>
        <dbReference type="Proteomes" id="UP000001029"/>
    </source>
</evidence>
<evidence type="ECO:0000256" key="1">
    <source>
        <dbReference type="ARBA" id="ARBA00005061"/>
    </source>
</evidence>
<evidence type="ECO:0000256" key="9">
    <source>
        <dbReference type="ARBA" id="ARBA00047890"/>
    </source>
</evidence>
<dbReference type="Pfam" id="PF04029">
    <property type="entry name" value="2-ph_phosp"/>
    <property type="match status" value="1"/>
</dbReference>
<dbReference type="PANTHER" id="PTHR42914:SF1">
    <property type="entry name" value="7-CYANO-7-DEAZAGUANINE SYNTHASE"/>
    <property type="match status" value="1"/>
</dbReference>
<accession>B2KDX5</accession>
<dbReference type="Proteomes" id="UP000001029">
    <property type="component" value="Chromosome"/>
</dbReference>
<evidence type="ECO:0000256" key="8">
    <source>
        <dbReference type="ARBA" id="ARBA00037993"/>
    </source>
</evidence>
<evidence type="ECO:0000256" key="6">
    <source>
        <dbReference type="ARBA" id="ARBA00022833"/>
    </source>
</evidence>
<keyword evidence="2 10" id="KW-0436">Ligase</keyword>